<dbReference type="InterPro" id="IPR010656">
    <property type="entry name" value="DctM"/>
</dbReference>
<gene>
    <name evidence="9" type="primary">dctM_1</name>
    <name evidence="9" type="ORF">SDC9_05315</name>
</gene>
<evidence type="ECO:0000259" key="8">
    <source>
        <dbReference type="Pfam" id="PF06808"/>
    </source>
</evidence>
<feature type="transmembrane region" description="Helical" evidence="7">
    <location>
        <begin position="270"/>
        <end position="291"/>
    </location>
</feature>
<evidence type="ECO:0000256" key="2">
    <source>
        <dbReference type="ARBA" id="ARBA00022475"/>
    </source>
</evidence>
<keyword evidence="3" id="KW-0997">Cell inner membrane</keyword>
<feature type="transmembrane region" description="Helical" evidence="7">
    <location>
        <begin position="212"/>
        <end position="233"/>
    </location>
</feature>
<dbReference type="Pfam" id="PF06808">
    <property type="entry name" value="DctM"/>
    <property type="match status" value="1"/>
</dbReference>
<feature type="transmembrane region" description="Helical" evidence="7">
    <location>
        <begin position="357"/>
        <end position="384"/>
    </location>
</feature>
<evidence type="ECO:0000313" key="9">
    <source>
        <dbReference type="EMBL" id="MPL59760.1"/>
    </source>
</evidence>
<dbReference type="EMBL" id="VSSQ01000010">
    <property type="protein sequence ID" value="MPL59760.1"/>
    <property type="molecule type" value="Genomic_DNA"/>
</dbReference>
<sequence>MLLVAIAFIFFLAIGMPIAFAIGISGVTFFLQHPELPMTMIVQLPVSQTQNFTLLAVPLFILAGNLMNASGITNRLIRLASVLTGHMRGGLGQVNVVLSTLMGGVSGSAIADASMEARILSPAMIKQGYSRGFTANCTAWTALITATIPPGVGIILYGTTGEVSIGQLFAAGIFTGLCLMVAYMVTVWVIATRRGYKPERSKASLRERAVAIKENIWALLFPILLLVGIRVGIFTPSEVGAFACVYAILVGVFAYKELTFKKLVQTLGSSVLDVGAIMFIIALSGIFGYGIPFERVPDILEAAILGLSANKFIVMFIIIVILTILGMFMDGSVVILLFTPIFLPLAVKVGWNPVHFGILFCSIITMGNMTPPVGLAMSAVCSVLDIPVSEYVREMWPWLLTTVIAIAVLVFFPNLVLALPRLLF</sequence>
<dbReference type="GO" id="GO:0005886">
    <property type="term" value="C:plasma membrane"/>
    <property type="evidence" value="ECO:0007669"/>
    <property type="project" value="UniProtKB-SubCell"/>
</dbReference>
<feature type="transmembrane region" description="Helical" evidence="7">
    <location>
        <begin position="396"/>
        <end position="419"/>
    </location>
</feature>
<feature type="transmembrane region" description="Helical" evidence="7">
    <location>
        <begin position="6"/>
        <end position="31"/>
    </location>
</feature>
<accession>A0A644SYJ6</accession>
<keyword evidence="2" id="KW-1003">Cell membrane</keyword>
<evidence type="ECO:0000256" key="5">
    <source>
        <dbReference type="ARBA" id="ARBA00022989"/>
    </source>
</evidence>
<name>A0A644SYJ6_9ZZZZ</name>
<evidence type="ECO:0000256" key="3">
    <source>
        <dbReference type="ARBA" id="ARBA00022519"/>
    </source>
</evidence>
<keyword evidence="6 7" id="KW-0472">Membrane</keyword>
<comment type="caution">
    <text evidence="9">The sequence shown here is derived from an EMBL/GenBank/DDBJ whole genome shotgun (WGS) entry which is preliminary data.</text>
</comment>
<dbReference type="PANTHER" id="PTHR33362:SF4">
    <property type="entry name" value="2,3-DIKETO-L-GULONATE TRAP TRANSPORTER LARGE PERMEASE PROTEIN YIAN"/>
    <property type="match status" value="1"/>
</dbReference>
<dbReference type="InterPro" id="IPR004681">
    <property type="entry name" value="TRAP_DctM"/>
</dbReference>
<organism evidence="9">
    <name type="scientific">bioreactor metagenome</name>
    <dbReference type="NCBI Taxonomy" id="1076179"/>
    <lineage>
        <taxon>unclassified sequences</taxon>
        <taxon>metagenomes</taxon>
        <taxon>ecological metagenomes</taxon>
    </lineage>
</organism>
<keyword evidence="4 7" id="KW-0812">Transmembrane</keyword>
<protein>
    <submittedName>
        <fullName evidence="9">C4-dicarboxylate TRAP transporter large permease protein DctM</fullName>
    </submittedName>
</protein>
<dbReference type="GO" id="GO:0022857">
    <property type="term" value="F:transmembrane transporter activity"/>
    <property type="evidence" value="ECO:0007669"/>
    <property type="project" value="TreeGrafter"/>
</dbReference>
<evidence type="ECO:0000256" key="1">
    <source>
        <dbReference type="ARBA" id="ARBA00004429"/>
    </source>
</evidence>
<feature type="domain" description="TRAP C4-dicarboxylate transport system permease DctM subunit" evidence="8">
    <location>
        <begin position="6"/>
        <end position="415"/>
    </location>
</feature>
<evidence type="ECO:0000256" key="7">
    <source>
        <dbReference type="SAM" id="Phobius"/>
    </source>
</evidence>
<feature type="transmembrane region" description="Helical" evidence="7">
    <location>
        <begin position="332"/>
        <end position="351"/>
    </location>
</feature>
<feature type="transmembrane region" description="Helical" evidence="7">
    <location>
        <begin position="132"/>
        <end position="157"/>
    </location>
</feature>
<comment type="subcellular location">
    <subcellularLocation>
        <location evidence="1">Cell inner membrane</location>
        <topology evidence="1">Multi-pass membrane protein</topology>
    </subcellularLocation>
</comment>
<reference evidence="9" key="1">
    <citation type="submission" date="2019-08" db="EMBL/GenBank/DDBJ databases">
        <authorList>
            <person name="Kucharzyk K."/>
            <person name="Murdoch R.W."/>
            <person name="Higgins S."/>
            <person name="Loffler F."/>
        </authorList>
    </citation>
    <scope>NUCLEOTIDE SEQUENCE</scope>
</reference>
<evidence type="ECO:0000256" key="4">
    <source>
        <dbReference type="ARBA" id="ARBA00022692"/>
    </source>
</evidence>
<feature type="transmembrane region" description="Helical" evidence="7">
    <location>
        <begin position="52"/>
        <end position="72"/>
    </location>
</feature>
<keyword evidence="5 7" id="KW-1133">Transmembrane helix</keyword>
<dbReference type="NCBIfam" id="TIGR00786">
    <property type="entry name" value="dctM"/>
    <property type="match status" value="1"/>
</dbReference>
<proteinExistence type="predicted"/>
<dbReference type="AlphaFoldDB" id="A0A644SYJ6"/>
<feature type="transmembrane region" description="Helical" evidence="7">
    <location>
        <begin position="169"/>
        <end position="191"/>
    </location>
</feature>
<dbReference type="PANTHER" id="PTHR33362">
    <property type="entry name" value="SIALIC ACID TRAP TRANSPORTER PERMEASE PROTEIN SIAT-RELATED"/>
    <property type="match status" value="1"/>
</dbReference>
<dbReference type="PIRSF" id="PIRSF006066">
    <property type="entry name" value="HI0050"/>
    <property type="match status" value="1"/>
</dbReference>
<feature type="transmembrane region" description="Helical" evidence="7">
    <location>
        <begin position="239"/>
        <end position="258"/>
    </location>
</feature>
<evidence type="ECO:0000256" key="6">
    <source>
        <dbReference type="ARBA" id="ARBA00023136"/>
    </source>
</evidence>